<sequence>MIHMEKITHWILMIIHLLILLLTTGNILFAQADTVYPGSQHLHTGFLKPGLTQYLVFHQFPQHNKMLLFQYWVRDISIEKKNGIEVFTIREHWYTADSNEYRTFLSVGSLKDFTPLYHSATGSGKMAAYNWGNTGIEGADTVNGNTKKDFHLAFDRPNFNWHLDIETFEMLPLAIGKTFVINFYDAGLTPPAYVTYKVTGSETLRTLDNRQVACWKLSTSGSYNGKSYTQTFWISQKEHEFLKEEDAFDGRLRYKVKLPGLTPDILRGHL</sequence>
<dbReference type="STRING" id="700598.Niako_0273"/>
<evidence type="ECO:0000313" key="2">
    <source>
        <dbReference type="Proteomes" id="UP000005438"/>
    </source>
</evidence>
<dbReference type="HOGENOM" id="CLU_096405_0_0_10"/>
<dbReference type="InterPro" id="IPR021457">
    <property type="entry name" value="DUF3108"/>
</dbReference>
<name>G8TN09_NIAKG</name>
<dbReference type="EMBL" id="CP003178">
    <property type="protein sequence ID" value="AEV96671.1"/>
    <property type="molecule type" value="Genomic_DNA"/>
</dbReference>
<organism evidence="1 2">
    <name type="scientific">Niastella koreensis (strain DSM 17620 / KACC 11465 / NBRC 106392 / GR20-10)</name>
    <dbReference type="NCBI Taxonomy" id="700598"/>
    <lineage>
        <taxon>Bacteria</taxon>
        <taxon>Pseudomonadati</taxon>
        <taxon>Bacteroidota</taxon>
        <taxon>Chitinophagia</taxon>
        <taxon>Chitinophagales</taxon>
        <taxon>Chitinophagaceae</taxon>
        <taxon>Niastella</taxon>
    </lineage>
</organism>
<evidence type="ECO:0000313" key="1">
    <source>
        <dbReference type="EMBL" id="AEV96671.1"/>
    </source>
</evidence>
<gene>
    <name evidence="1" type="ordered locus">Niako_0273</name>
</gene>
<accession>G8TN09</accession>
<dbReference type="Pfam" id="PF11306">
    <property type="entry name" value="DUF3108"/>
    <property type="match status" value="1"/>
</dbReference>
<dbReference type="Proteomes" id="UP000005438">
    <property type="component" value="Chromosome"/>
</dbReference>
<protein>
    <submittedName>
        <fullName evidence="1">Uncharacterized protein</fullName>
    </submittedName>
</protein>
<proteinExistence type="predicted"/>
<dbReference type="KEGG" id="nko:Niako_0273"/>
<dbReference type="eggNOG" id="ENOG50338Y3">
    <property type="taxonomic scope" value="Bacteria"/>
</dbReference>
<reference evidence="1 2" key="1">
    <citation type="submission" date="2011-12" db="EMBL/GenBank/DDBJ databases">
        <title>The complete genome of Niastella koreensis GR20-10.</title>
        <authorList>
            <consortium name="US DOE Joint Genome Institute (JGI-PGF)"/>
            <person name="Lucas S."/>
            <person name="Han J."/>
            <person name="Lapidus A."/>
            <person name="Bruce D."/>
            <person name="Goodwin L."/>
            <person name="Pitluck S."/>
            <person name="Peters L."/>
            <person name="Kyrpides N."/>
            <person name="Mavromatis K."/>
            <person name="Ivanova N."/>
            <person name="Mikhailova N."/>
            <person name="Davenport K."/>
            <person name="Saunders E."/>
            <person name="Detter J.C."/>
            <person name="Tapia R."/>
            <person name="Han C."/>
            <person name="Land M."/>
            <person name="Hauser L."/>
            <person name="Markowitz V."/>
            <person name="Cheng J.-F."/>
            <person name="Hugenholtz P."/>
            <person name="Woyke T."/>
            <person name="Wu D."/>
            <person name="Tindall B."/>
            <person name="Pomrenke H."/>
            <person name="Brambilla E."/>
            <person name="Klenk H.-P."/>
            <person name="Eisen J.A."/>
        </authorList>
    </citation>
    <scope>NUCLEOTIDE SEQUENCE [LARGE SCALE GENOMIC DNA]</scope>
    <source>
        <strain evidence="2">DSM 17620 / KACC 11465 / NBRC 106392 / GR20-10</strain>
    </source>
</reference>
<dbReference type="AlphaFoldDB" id="G8TN09"/>